<accession>A0A370HS69</accession>
<dbReference type="OrthoDB" id="9782655at2"/>
<dbReference type="Pfam" id="PF00072">
    <property type="entry name" value="Response_reg"/>
    <property type="match status" value="1"/>
</dbReference>
<dbReference type="Gene3D" id="3.40.50.2300">
    <property type="match status" value="1"/>
</dbReference>
<dbReference type="RefSeq" id="WP_114769306.1">
    <property type="nucleotide sequence ID" value="NZ_QQBB01000002.1"/>
</dbReference>
<keyword evidence="1 2" id="KW-0597">Phosphoprotein</keyword>
<proteinExistence type="predicted"/>
<dbReference type="InterPro" id="IPR011006">
    <property type="entry name" value="CheY-like_superfamily"/>
</dbReference>
<dbReference type="EMBL" id="QQBB01000002">
    <property type="protein sequence ID" value="RDI61140.1"/>
    <property type="molecule type" value="Genomic_DNA"/>
</dbReference>
<evidence type="ECO:0000256" key="1">
    <source>
        <dbReference type="ARBA" id="ARBA00022553"/>
    </source>
</evidence>
<dbReference type="Proteomes" id="UP000254925">
    <property type="component" value="Unassembled WGS sequence"/>
</dbReference>
<evidence type="ECO:0000313" key="4">
    <source>
        <dbReference type="EMBL" id="RDI61140.1"/>
    </source>
</evidence>
<evidence type="ECO:0000259" key="3">
    <source>
        <dbReference type="PROSITE" id="PS50110"/>
    </source>
</evidence>
<comment type="caution">
    <text evidence="4">The sequence shown here is derived from an EMBL/GenBank/DDBJ whole genome shotgun (WGS) entry which is preliminary data.</text>
</comment>
<dbReference type="InterPro" id="IPR001789">
    <property type="entry name" value="Sig_transdc_resp-reg_receiver"/>
</dbReference>
<evidence type="ECO:0000313" key="5">
    <source>
        <dbReference type="Proteomes" id="UP000254925"/>
    </source>
</evidence>
<evidence type="ECO:0000256" key="2">
    <source>
        <dbReference type="PROSITE-ProRule" id="PRU00169"/>
    </source>
</evidence>
<gene>
    <name evidence="4" type="ORF">DES45_102535</name>
</gene>
<dbReference type="SMART" id="SM00448">
    <property type="entry name" value="REC"/>
    <property type="match status" value="1"/>
</dbReference>
<dbReference type="PROSITE" id="PS50110">
    <property type="entry name" value="RESPONSE_REGULATORY"/>
    <property type="match status" value="1"/>
</dbReference>
<keyword evidence="5" id="KW-1185">Reference proteome</keyword>
<feature type="modified residue" description="4-aspartylphosphate" evidence="2">
    <location>
        <position position="56"/>
    </location>
</feature>
<feature type="domain" description="Response regulatory" evidence="3">
    <location>
        <begin position="7"/>
        <end position="121"/>
    </location>
</feature>
<name>A0A370HS69_9HYPH</name>
<sequence>MLPNPGSVLIVDDDAAVRNSLKFALGIEGMDVRLYGSGVELLADDHLPEHGCLVVDYHMPAINGIQLVGILHGRHRHYPTILISGHVSDDVRQRAAAAGISEVLEKPLHDETLMNSIRTALSSGGLDPCAGLRPAGT</sequence>
<dbReference type="SUPFAM" id="SSF52172">
    <property type="entry name" value="CheY-like"/>
    <property type="match status" value="1"/>
</dbReference>
<dbReference type="AlphaFoldDB" id="A0A370HS69"/>
<dbReference type="PANTHER" id="PTHR44591:SF25">
    <property type="entry name" value="CHEMOTAXIS TWO-COMPONENT RESPONSE REGULATOR"/>
    <property type="match status" value="1"/>
</dbReference>
<protein>
    <submittedName>
        <fullName evidence="4">Response regulator receiver domain-containing protein</fullName>
    </submittedName>
</protein>
<dbReference type="InterPro" id="IPR050595">
    <property type="entry name" value="Bact_response_regulator"/>
</dbReference>
<dbReference type="PANTHER" id="PTHR44591">
    <property type="entry name" value="STRESS RESPONSE REGULATOR PROTEIN 1"/>
    <property type="match status" value="1"/>
</dbReference>
<dbReference type="GO" id="GO:0000160">
    <property type="term" value="P:phosphorelay signal transduction system"/>
    <property type="evidence" value="ECO:0007669"/>
    <property type="project" value="InterPro"/>
</dbReference>
<reference evidence="4 5" key="1">
    <citation type="submission" date="2018-07" db="EMBL/GenBank/DDBJ databases">
        <title>Genomic Encyclopedia of Type Strains, Phase IV (KMG-IV): sequencing the most valuable type-strain genomes for metagenomic binning, comparative biology and taxonomic classification.</title>
        <authorList>
            <person name="Goeker M."/>
        </authorList>
    </citation>
    <scope>NUCLEOTIDE SEQUENCE [LARGE SCALE GENOMIC DNA]</scope>
    <source>
        <strain evidence="4 5">DSM 14364</strain>
    </source>
</reference>
<organism evidence="4 5">
    <name type="scientific">Microvirga subterranea</name>
    <dbReference type="NCBI Taxonomy" id="186651"/>
    <lineage>
        <taxon>Bacteria</taxon>
        <taxon>Pseudomonadati</taxon>
        <taxon>Pseudomonadota</taxon>
        <taxon>Alphaproteobacteria</taxon>
        <taxon>Hyphomicrobiales</taxon>
        <taxon>Methylobacteriaceae</taxon>
        <taxon>Microvirga</taxon>
    </lineage>
</organism>